<dbReference type="Pfam" id="PF01040">
    <property type="entry name" value="UbiA"/>
    <property type="match status" value="1"/>
</dbReference>
<dbReference type="RefSeq" id="WP_129068648.1">
    <property type="nucleotide sequence ID" value="NZ_RDFA01000003.1"/>
</dbReference>
<dbReference type="PANTHER" id="PTHR13929">
    <property type="entry name" value="1,4-DIHYDROXY-2-NAPHTHOATE OCTAPRENYLTRANSFERASE"/>
    <property type="match status" value="1"/>
</dbReference>
<organism evidence="9 10">
    <name type="scientific">Halorientalis pallida</name>
    <dbReference type="NCBI Taxonomy" id="2479928"/>
    <lineage>
        <taxon>Archaea</taxon>
        <taxon>Methanobacteriati</taxon>
        <taxon>Methanobacteriota</taxon>
        <taxon>Stenosarchaea group</taxon>
        <taxon>Halobacteria</taxon>
        <taxon>Halobacteriales</taxon>
        <taxon>Haloarculaceae</taxon>
        <taxon>Halorientalis</taxon>
    </lineage>
</organism>
<evidence type="ECO:0000313" key="9">
    <source>
        <dbReference type="EMBL" id="RXK49051.1"/>
    </source>
</evidence>
<dbReference type="InterPro" id="IPR026046">
    <property type="entry name" value="UBIAD1"/>
</dbReference>
<protein>
    <submittedName>
        <fullName evidence="9">Prenyltransferase</fullName>
    </submittedName>
</protein>
<evidence type="ECO:0000256" key="5">
    <source>
        <dbReference type="ARBA" id="ARBA00022692"/>
    </source>
</evidence>
<comment type="caution">
    <text evidence="9">The sequence shown here is derived from an EMBL/GenBank/DDBJ whole genome shotgun (WGS) entry which is preliminary data.</text>
</comment>
<evidence type="ECO:0000256" key="6">
    <source>
        <dbReference type="ARBA" id="ARBA00022989"/>
    </source>
</evidence>
<dbReference type="PANTHER" id="PTHR13929:SF0">
    <property type="entry name" value="UBIA PRENYLTRANSFERASE DOMAIN-CONTAINING PROTEIN 1"/>
    <property type="match status" value="1"/>
</dbReference>
<dbReference type="Gene3D" id="1.10.357.140">
    <property type="entry name" value="UbiA prenyltransferase"/>
    <property type="match status" value="1"/>
</dbReference>
<evidence type="ECO:0000256" key="7">
    <source>
        <dbReference type="ARBA" id="ARBA00023136"/>
    </source>
</evidence>
<evidence type="ECO:0000313" key="10">
    <source>
        <dbReference type="Proteomes" id="UP000289691"/>
    </source>
</evidence>
<gene>
    <name evidence="9" type="ORF">EAF64_08970</name>
</gene>
<comment type="subcellular location">
    <subcellularLocation>
        <location evidence="1">Cell membrane</location>
        <topology evidence="1">Multi-pass membrane protein</topology>
    </subcellularLocation>
</comment>
<keyword evidence="3" id="KW-0474">Menaquinone biosynthesis</keyword>
<keyword evidence="5 8" id="KW-0812">Transmembrane</keyword>
<keyword evidence="7 8" id="KW-0472">Membrane</keyword>
<reference evidence="9 10" key="1">
    <citation type="submission" date="2019-01" db="EMBL/GenBank/DDBJ databases">
        <title>Halorientalis sp. F13-25 a new haloarchaeum isolated from hypersaline water.</title>
        <authorList>
            <person name="Ana D.-V."/>
            <person name="Cristina S.-P."/>
            <person name="Antonio V."/>
        </authorList>
    </citation>
    <scope>NUCLEOTIDE SEQUENCE [LARGE SCALE GENOMIC DNA]</scope>
    <source>
        <strain evidence="9 10">F13-25</strain>
    </source>
</reference>
<dbReference type="AlphaFoldDB" id="A0A498L136"/>
<dbReference type="UniPathway" id="UPA00079"/>
<dbReference type="OrthoDB" id="26687at2157"/>
<keyword evidence="10" id="KW-1185">Reference proteome</keyword>
<sequence>MPVETTTDTSGRLAPVLGVARAPFLALPLTLAAVGVGAASLDGVVDVGRAVLATVGLIAAHVAVNALNEARDYESGIDLETESTPFSGGSGTLPSGALSPRDARYVGYAGLAVAAAVGIWFLTLVGPALLPIVALGGLTVVAYTPVFTKYGLGELAAGLGLGFLPVVGIGFVQTGQFTPALLLAAVPPLFLTFDLLLLNEFPDLEPDRAGGRRNLLHRFGRRAGGLLYVLAGVAAVATVVGGVVAGLLPVPALLALVPFALFGRCARWALTRPDTDVPVARLRDNVLWILATNLALAVGLLV</sequence>
<evidence type="ECO:0000256" key="4">
    <source>
        <dbReference type="ARBA" id="ARBA00022679"/>
    </source>
</evidence>
<dbReference type="InterPro" id="IPR044878">
    <property type="entry name" value="UbiA_sf"/>
</dbReference>
<dbReference type="GO" id="GO:0005886">
    <property type="term" value="C:plasma membrane"/>
    <property type="evidence" value="ECO:0007669"/>
    <property type="project" value="UniProtKB-SubCell"/>
</dbReference>
<feature type="transmembrane region" description="Helical" evidence="8">
    <location>
        <begin position="47"/>
        <end position="67"/>
    </location>
</feature>
<feature type="transmembrane region" description="Helical" evidence="8">
    <location>
        <begin position="22"/>
        <end position="41"/>
    </location>
</feature>
<dbReference type="GO" id="GO:0042371">
    <property type="term" value="P:vitamin K biosynthetic process"/>
    <property type="evidence" value="ECO:0007669"/>
    <property type="project" value="TreeGrafter"/>
</dbReference>
<proteinExistence type="predicted"/>
<feature type="transmembrane region" description="Helical" evidence="8">
    <location>
        <begin position="180"/>
        <end position="202"/>
    </location>
</feature>
<dbReference type="Proteomes" id="UP000289691">
    <property type="component" value="Unassembled WGS sequence"/>
</dbReference>
<dbReference type="EMBL" id="RDFA01000003">
    <property type="protein sequence ID" value="RXK49051.1"/>
    <property type="molecule type" value="Genomic_DNA"/>
</dbReference>
<feature type="transmembrane region" description="Helical" evidence="8">
    <location>
        <begin position="223"/>
        <end position="244"/>
    </location>
</feature>
<comment type="pathway">
    <text evidence="2">Quinol/quinone metabolism; menaquinone biosynthesis.</text>
</comment>
<feature type="transmembrane region" description="Helical" evidence="8">
    <location>
        <begin position="155"/>
        <end position="174"/>
    </location>
</feature>
<dbReference type="PIRSF" id="PIRSF005355">
    <property type="entry name" value="UBIAD1"/>
    <property type="match status" value="1"/>
</dbReference>
<dbReference type="GO" id="GO:0009234">
    <property type="term" value="P:menaquinone biosynthetic process"/>
    <property type="evidence" value="ECO:0007669"/>
    <property type="project" value="UniProtKB-UniPathway"/>
</dbReference>
<evidence type="ECO:0000256" key="2">
    <source>
        <dbReference type="ARBA" id="ARBA00004863"/>
    </source>
</evidence>
<dbReference type="InterPro" id="IPR000537">
    <property type="entry name" value="UbiA_prenyltransferase"/>
</dbReference>
<dbReference type="CDD" id="cd13962">
    <property type="entry name" value="PT_UbiA_UBIAD1"/>
    <property type="match status" value="1"/>
</dbReference>
<evidence type="ECO:0000256" key="8">
    <source>
        <dbReference type="SAM" id="Phobius"/>
    </source>
</evidence>
<evidence type="ECO:0000256" key="1">
    <source>
        <dbReference type="ARBA" id="ARBA00004651"/>
    </source>
</evidence>
<evidence type="ECO:0000256" key="3">
    <source>
        <dbReference type="ARBA" id="ARBA00022428"/>
    </source>
</evidence>
<keyword evidence="6 8" id="KW-1133">Transmembrane helix</keyword>
<dbReference type="GO" id="GO:0004659">
    <property type="term" value="F:prenyltransferase activity"/>
    <property type="evidence" value="ECO:0007669"/>
    <property type="project" value="InterPro"/>
</dbReference>
<accession>A0A498L136</accession>
<keyword evidence="4 9" id="KW-0808">Transferase</keyword>
<name>A0A498L136_9EURY</name>